<dbReference type="GO" id="GO:0005975">
    <property type="term" value="P:carbohydrate metabolic process"/>
    <property type="evidence" value="ECO:0007669"/>
    <property type="project" value="InterPro"/>
</dbReference>
<protein>
    <submittedName>
        <fullName evidence="1">Uncharacterized protein</fullName>
    </submittedName>
</protein>
<accession>A0A7X1EA64</accession>
<dbReference type="RefSeq" id="WP_185661916.1">
    <property type="nucleotide sequence ID" value="NZ_CAWPOO010000013.1"/>
</dbReference>
<dbReference type="AlphaFoldDB" id="A0A7X1EA64"/>
<sequence length="753" mass="85524">MGITKWIPWQLIARKAAKAYGFNDPVETLNRIRKFSRPSETNEPIELLRAGFAFHARGLANTKAIQNNLDWIWPFWIQKQYNPKDESFIPRAFSFSHINLTQRNWTAVGLPDCEEYSIVDPRGLVTPFHDSWSIDFWMVTDKGTWFLPCKERYVTQTMRTGEDLAVITKSRRDGMSITSEVRMEPDSKGEARLSVKINAESRFSGQLVYAVRPYNPEGIQFIDAISFDTESNELVINGKDRIRFSDSKVQLSLSNYKKGDVAHFLNEVTEENSIHCEAGMASAAASVNLKASTPYHSEISIPIKIGETSGSVSSWSEKLKGTTRIKLPNEAEQKQYERSLQTLALLSPKDIYPGPYTYRRFWFRDACLIAHALLRTGQEEACRRALEEFPARQTKDGYFRSQEGEWDSNGQVLWIYDLYERMTGKELPEACFDTIKPAMKWISNKLCQEPGSAHHGLLPPGFSAEHFGPNDFYYWDDFWAVGGLRAARDILLRRGMNSFASTAEKSADKILTHIEDSLDSLSSQRAKGHMPASPYRRLDSGAIGSLVSDYPLQIWDQEDSRIRKTADYLYKNCLVDGAFFQDMIHSGLNIYLTLDLAQTFLRAGDPRWEELANRCLELSSPTGQWPEAINPRTLGGCMGDGQHAWAAAEWLLFTLNRFVREENDRLIIGSGICERWIESGETLTLENAPTSYGPLSLEVIPCDEGSIRIEIDLSSRTNENPLIEYRIPGYDIKSGRNIKQVELVPENRTATIS</sequence>
<dbReference type="SUPFAM" id="SSF48208">
    <property type="entry name" value="Six-hairpin glycosidases"/>
    <property type="match status" value="1"/>
</dbReference>
<keyword evidence="2" id="KW-1185">Reference proteome</keyword>
<dbReference type="EMBL" id="JACHVC010000013">
    <property type="protein sequence ID" value="MBC2608061.1"/>
    <property type="molecule type" value="Genomic_DNA"/>
</dbReference>
<evidence type="ECO:0000313" key="1">
    <source>
        <dbReference type="EMBL" id="MBC2608061.1"/>
    </source>
</evidence>
<dbReference type="InterPro" id="IPR012341">
    <property type="entry name" value="6hp_glycosidase-like_sf"/>
</dbReference>
<reference evidence="1 2" key="1">
    <citation type="submission" date="2020-07" db="EMBL/GenBank/DDBJ databases">
        <authorList>
            <person name="Feng X."/>
        </authorList>
    </citation>
    <scope>NUCLEOTIDE SEQUENCE [LARGE SCALE GENOMIC DNA]</scope>
    <source>
        <strain evidence="1 2">JCM23202</strain>
    </source>
</reference>
<dbReference type="Proteomes" id="UP000526501">
    <property type="component" value="Unassembled WGS sequence"/>
</dbReference>
<evidence type="ECO:0000313" key="2">
    <source>
        <dbReference type="Proteomes" id="UP000526501"/>
    </source>
</evidence>
<comment type="caution">
    <text evidence="1">The sequence shown here is derived from an EMBL/GenBank/DDBJ whole genome shotgun (WGS) entry which is preliminary data.</text>
</comment>
<proteinExistence type="predicted"/>
<organism evidence="1 2">
    <name type="scientific">Pelagicoccus albus</name>
    <dbReference type="NCBI Taxonomy" id="415222"/>
    <lineage>
        <taxon>Bacteria</taxon>
        <taxon>Pseudomonadati</taxon>
        <taxon>Verrucomicrobiota</taxon>
        <taxon>Opitutia</taxon>
        <taxon>Puniceicoccales</taxon>
        <taxon>Pelagicoccaceae</taxon>
        <taxon>Pelagicoccus</taxon>
    </lineage>
</organism>
<gene>
    <name evidence="1" type="ORF">H5P27_18550</name>
</gene>
<dbReference type="InterPro" id="IPR008928">
    <property type="entry name" value="6-hairpin_glycosidase_sf"/>
</dbReference>
<dbReference type="Gene3D" id="1.50.10.10">
    <property type="match status" value="1"/>
</dbReference>
<name>A0A7X1EA64_9BACT</name>